<keyword evidence="3" id="KW-1133">Transmembrane helix</keyword>
<protein>
    <submittedName>
        <fullName evidence="7">Efflux RND transporter periplasmic adaptor subunit</fullName>
    </submittedName>
</protein>
<dbReference type="Gene3D" id="2.40.50.100">
    <property type="match status" value="1"/>
</dbReference>
<dbReference type="PRINTS" id="PR01490">
    <property type="entry name" value="RTXTOXIND"/>
</dbReference>
<proteinExistence type="inferred from homology"/>
<gene>
    <name evidence="7" type="ORF">H5J25_03370</name>
</gene>
<feature type="transmembrane region" description="Helical" evidence="3">
    <location>
        <begin position="26"/>
        <end position="45"/>
    </location>
</feature>
<reference evidence="8" key="1">
    <citation type="submission" date="2020-09" db="EMBL/GenBank/DDBJ databases">
        <title>Sphingomonas sp., a new species isolated from pork steak.</title>
        <authorList>
            <person name="Heidler von Heilborn D."/>
        </authorList>
    </citation>
    <scope>NUCLEOTIDE SEQUENCE [LARGE SCALE GENOMIC DNA]</scope>
</reference>
<evidence type="ECO:0000256" key="3">
    <source>
        <dbReference type="SAM" id="Phobius"/>
    </source>
</evidence>
<organism evidence="7 8">
    <name type="scientific">Sphingomonas aliaeris</name>
    <dbReference type="NCBI Taxonomy" id="2759526"/>
    <lineage>
        <taxon>Bacteria</taxon>
        <taxon>Pseudomonadati</taxon>
        <taxon>Pseudomonadota</taxon>
        <taxon>Alphaproteobacteria</taxon>
        <taxon>Sphingomonadales</taxon>
        <taxon>Sphingomonadaceae</taxon>
        <taxon>Sphingomonas</taxon>
    </lineage>
</organism>
<dbReference type="Gene3D" id="2.40.420.20">
    <property type="match status" value="1"/>
</dbReference>
<evidence type="ECO:0000259" key="5">
    <source>
        <dbReference type="Pfam" id="PF25967"/>
    </source>
</evidence>
<feature type="coiled-coil region" evidence="2">
    <location>
        <begin position="130"/>
        <end position="157"/>
    </location>
</feature>
<dbReference type="Pfam" id="PF25973">
    <property type="entry name" value="BSH_CzcB"/>
    <property type="match status" value="1"/>
</dbReference>
<dbReference type="PANTHER" id="PTHR30469">
    <property type="entry name" value="MULTIDRUG RESISTANCE PROTEIN MDTA"/>
    <property type="match status" value="1"/>
</dbReference>
<evidence type="ECO:0000313" key="8">
    <source>
        <dbReference type="Proteomes" id="UP000595894"/>
    </source>
</evidence>
<keyword evidence="2" id="KW-0175">Coiled coil</keyword>
<dbReference type="GO" id="GO:1990281">
    <property type="term" value="C:efflux pump complex"/>
    <property type="evidence" value="ECO:0007669"/>
    <property type="project" value="TreeGrafter"/>
</dbReference>
<dbReference type="NCBIfam" id="TIGR01730">
    <property type="entry name" value="RND_mfp"/>
    <property type="match status" value="1"/>
</dbReference>
<name>A0A974S4P2_9SPHN</name>
<evidence type="ECO:0000259" key="6">
    <source>
        <dbReference type="Pfam" id="PF25973"/>
    </source>
</evidence>
<dbReference type="AlphaFoldDB" id="A0A974S4P2"/>
<dbReference type="EMBL" id="CP061035">
    <property type="protein sequence ID" value="QQV77818.1"/>
    <property type="molecule type" value="Genomic_DNA"/>
</dbReference>
<comment type="similarity">
    <text evidence="1">Belongs to the membrane fusion protein (MFP) (TC 8.A.1) family.</text>
</comment>
<evidence type="ECO:0000256" key="1">
    <source>
        <dbReference type="ARBA" id="ARBA00009477"/>
    </source>
</evidence>
<feature type="domain" description="CusB-like beta-barrel" evidence="4">
    <location>
        <begin position="239"/>
        <end position="309"/>
    </location>
</feature>
<dbReference type="PANTHER" id="PTHR30469:SF15">
    <property type="entry name" value="HLYD FAMILY OF SECRETION PROTEINS"/>
    <property type="match status" value="1"/>
</dbReference>
<dbReference type="Gene3D" id="1.10.287.470">
    <property type="entry name" value="Helix hairpin bin"/>
    <property type="match status" value="1"/>
</dbReference>
<dbReference type="GO" id="GO:0015562">
    <property type="term" value="F:efflux transmembrane transporter activity"/>
    <property type="evidence" value="ECO:0007669"/>
    <property type="project" value="TreeGrafter"/>
</dbReference>
<dbReference type="KEGG" id="sari:H5J25_03370"/>
<feature type="domain" description="Multidrug resistance protein MdtA-like C-terminal permuted SH3" evidence="5">
    <location>
        <begin position="317"/>
        <end position="370"/>
    </location>
</feature>
<feature type="domain" description="CzcB-like barrel-sandwich hybrid" evidence="6">
    <location>
        <begin position="98"/>
        <end position="229"/>
    </location>
</feature>
<dbReference type="InterPro" id="IPR058792">
    <property type="entry name" value="Beta-barrel_RND_2"/>
</dbReference>
<keyword evidence="3" id="KW-0812">Transmembrane</keyword>
<dbReference type="Pfam" id="PF25954">
    <property type="entry name" value="Beta-barrel_RND_2"/>
    <property type="match status" value="1"/>
</dbReference>
<keyword evidence="8" id="KW-1185">Reference proteome</keyword>
<dbReference type="SUPFAM" id="SSF111369">
    <property type="entry name" value="HlyD-like secretion proteins"/>
    <property type="match status" value="1"/>
</dbReference>
<evidence type="ECO:0000313" key="7">
    <source>
        <dbReference type="EMBL" id="QQV77818.1"/>
    </source>
</evidence>
<sequence length="390" mass="40516">MNYETATFENDGRLAIEGEKRSKRKWLIVGIVALVVAAAIAYFAFGRDAKPAAAAAKTEQLPNVSVVVPGSKTVSRVLSATGTLAARREMPVGVAGEGGMVTRVLVEPGQWVQAGQVLAQVDRSVQSETAASLAAQINVAQADAAIAESELKRAKSLVDRGFISKADLERRTATRDAALARVNVARAALGEQRARNGRLDVRAPAAGLILTRAVEPGQIVSSGTGTLFRMAKGGEMEMRAALSEADLAGLSVGVQASVTPVGSTQSFKGQVWQVSPVIDPQTRQGIARIALSYNPALRPGGFAAAQITSGGSNAPQLPNSAIQSDVKGNFVYVLDGQDKVVRRQITLGDVSDAGVTITGGLTGTERVVLSAGAFLNPGQKVKPILKTAQG</sequence>
<keyword evidence="3" id="KW-0472">Membrane</keyword>
<evidence type="ECO:0000256" key="2">
    <source>
        <dbReference type="SAM" id="Coils"/>
    </source>
</evidence>
<evidence type="ECO:0000259" key="4">
    <source>
        <dbReference type="Pfam" id="PF25954"/>
    </source>
</evidence>
<dbReference type="Proteomes" id="UP000595894">
    <property type="component" value="Chromosome"/>
</dbReference>
<dbReference type="Gene3D" id="2.40.30.170">
    <property type="match status" value="1"/>
</dbReference>
<dbReference type="InterPro" id="IPR058627">
    <property type="entry name" value="MdtA-like_C"/>
</dbReference>
<dbReference type="InterPro" id="IPR006143">
    <property type="entry name" value="RND_pump_MFP"/>
</dbReference>
<dbReference type="RefSeq" id="WP_202094754.1">
    <property type="nucleotide sequence ID" value="NZ_CP061035.1"/>
</dbReference>
<dbReference type="Pfam" id="PF25967">
    <property type="entry name" value="RND-MFP_C"/>
    <property type="match status" value="1"/>
</dbReference>
<accession>A0A974S4P2</accession>
<dbReference type="InterPro" id="IPR058647">
    <property type="entry name" value="BSH_CzcB-like"/>
</dbReference>